<dbReference type="Pfam" id="PF24883">
    <property type="entry name" value="NPHP3_N"/>
    <property type="match status" value="1"/>
</dbReference>
<dbReference type="Gene3D" id="1.25.40.20">
    <property type="entry name" value="Ankyrin repeat-containing domain"/>
    <property type="match status" value="1"/>
</dbReference>
<dbReference type="SUPFAM" id="SSF52540">
    <property type="entry name" value="P-loop containing nucleoside triphosphate hydrolases"/>
    <property type="match status" value="1"/>
</dbReference>
<dbReference type="Pfam" id="PF22939">
    <property type="entry name" value="WHD_GPIID"/>
    <property type="match status" value="1"/>
</dbReference>
<dbReference type="PANTHER" id="PTHR46082:SF11">
    <property type="entry name" value="AAA+ ATPASE DOMAIN-CONTAINING PROTEIN-RELATED"/>
    <property type="match status" value="1"/>
</dbReference>
<name>A0A5M3Z979_ASPTE</name>
<dbReference type="Pfam" id="PF01048">
    <property type="entry name" value="PNP_UDP_1"/>
    <property type="match status" value="1"/>
</dbReference>
<dbReference type="InterPro" id="IPR027417">
    <property type="entry name" value="P-loop_NTPase"/>
</dbReference>
<evidence type="ECO:0000259" key="3">
    <source>
        <dbReference type="Pfam" id="PF22939"/>
    </source>
</evidence>
<dbReference type="InterPro" id="IPR053137">
    <property type="entry name" value="NLR-like"/>
</dbReference>
<keyword evidence="1" id="KW-0677">Repeat</keyword>
<dbReference type="Proteomes" id="UP000452235">
    <property type="component" value="Unassembled WGS sequence"/>
</dbReference>
<sequence>MESPQQSPFSNEQYTVGWISTLPIEMAAAKGMFDEEHGSPQTPSAEADLNAYLLGRIGHFNVVVACLPRDQVGSVSAAVAARDMLSTFPRVRFGLLVGIGAGLPDDDNDIRLGDVVISSDKASGGVVVYDFGKRLADGSFESISTLNRPPRLLSSALVQMEAAHFTRKNHVSHYIDGMLVKYPYMRQRYRRPAQETDRLFRSDYLHVSGSTCKDCDASAEVQRESRLHDDPMIHYGTIATGDSVIKHSPTREELRQKHNAIGLDMEASGLMNNYPCIVIRGISDYADSHKNDHWHAYAAAAAAACAKELLQYVERKKVDIASAAKDVLNEVCEHVSVVRNTLVTEQIRKTLDWITTLDFAVEQRSIIKTPGTGSWFIRSPKFEEWLHGQRCTLFCHGIPGAGKTVMCSIIIDFLEARFQYDANIKVTFLFCSHQPRHDQTVAHLLLCLLRQLACKGGVLSSHIQDLYRMHCHHASASLKDEVISNALAATARSYDKVFIIIDGMDEYHPLKPEEREMLLYELFKLQERSAVNILVTSRFIPEIAHIFKDLPSLEIRACGGDVLSYASSRIPALARGAISQYPEVEDEIKKHLVERVDGMFLLARLHLDHLMGFTTIGQVKEALTSLRSGEEGLSEAYDQAMNRIQSQPHPCRQMAIEILAWLTFSKRALHQSELQHALATRANSCELQAKLIPTTESIVSLCAGLVVCQKPDGIVCLAHYTMKEYLQRSPFVHDAEVTITRKCVAYLSLKVFSEWTCSSTAEYIRRIDEYPFYDYSVKYWGAHAAMALRKASEIQEAIFNFLENECLITTAIQARVIRPSRSDKEFEERAESLRAEFWDRSAASHLRVKGIHLAAFYGLNKIILHYLDTGEDMEVGDSYGYTPLIYAVKVDVFMVELFLANGAEINVTDRDRMSALCYAAAAGNLHLTQILLDEGAEINVHYTSYEDEGSTLLLAQRSGNKEVVRLLLHKASDINFANPCGMTALWAGAYSAVAYSGNEQLVRLLIESGMSASRVWYRRTRTK</sequence>
<dbReference type="PROSITE" id="PS50088">
    <property type="entry name" value="ANK_REPEAT"/>
    <property type="match status" value="2"/>
</dbReference>
<dbReference type="SUPFAM" id="SSF48403">
    <property type="entry name" value="Ankyrin repeat"/>
    <property type="match status" value="1"/>
</dbReference>
<dbReference type="PROSITE" id="PS50297">
    <property type="entry name" value="ANK_REP_REGION"/>
    <property type="match status" value="2"/>
</dbReference>
<feature type="domain" description="Nephrocystin 3-like N-terminal" evidence="4">
    <location>
        <begin position="371"/>
        <end position="538"/>
    </location>
</feature>
<dbReference type="GO" id="GO:0009116">
    <property type="term" value="P:nucleoside metabolic process"/>
    <property type="evidence" value="ECO:0007669"/>
    <property type="project" value="InterPro"/>
</dbReference>
<dbReference type="GO" id="GO:0003824">
    <property type="term" value="F:catalytic activity"/>
    <property type="evidence" value="ECO:0007669"/>
    <property type="project" value="InterPro"/>
</dbReference>
<dbReference type="EMBL" id="BLJY01000008">
    <property type="protein sequence ID" value="GFF18123.1"/>
    <property type="molecule type" value="Genomic_DNA"/>
</dbReference>
<protein>
    <submittedName>
        <fullName evidence="5">Purine and uridine phosphorylase</fullName>
    </submittedName>
</protein>
<dbReference type="InterPro" id="IPR000845">
    <property type="entry name" value="Nucleoside_phosphorylase_d"/>
</dbReference>
<comment type="caution">
    <text evidence="5">The sequence shown here is derived from an EMBL/GenBank/DDBJ whole genome shotgun (WGS) entry which is preliminary data.</text>
</comment>
<evidence type="ECO:0000259" key="4">
    <source>
        <dbReference type="Pfam" id="PF24883"/>
    </source>
</evidence>
<dbReference type="InterPro" id="IPR002110">
    <property type="entry name" value="Ankyrin_rpt"/>
</dbReference>
<evidence type="ECO:0000313" key="5">
    <source>
        <dbReference type="EMBL" id="GFF18123.1"/>
    </source>
</evidence>
<dbReference type="SMART" id="SM00248">
    <property type="entry name" value="ANK"/>
    <property type="match status" value="5"/>
</dbReference>
<dbReference type="InterPro" id="IPR036770">
    <property type="entry name" value="Ankyrin_rpt-contain_sf"/>
</dbReference>
<proteinExistence type="predicted"/>
<reference evidence="5 6" key="1">
    <citation type="submission" date="2020-01" db="EMBL/GenBank/DDBJ databases">
        <title>Aspergillus terreus IFO 6365 whole genome shotgun sequence.</title>
        <authorList>
            <person name="Kanamasa S."/>
            <person name="Takahashi H."/>
        </authorList>
    </citation>
    <scope>NUCLEOTIDE SEQUENCE [LARGE SCALE GENOMIC DNA]</scope>
    <source>
        <strain evidence="5 6">IFO 6365</strain>
    </source>
</reference>
<dbReference type="OrthoDB" id="1577640at2759"/>
<dbReference type="Gene3D" id="3.40.50.300">
    <property type="entry name" value="P-loop containing nucleotide triphosphate hydrolases"/>
    <property type="match status" value="1"/>
</dbReference>
<dbReference type="InterPro" id="IPR035994">
    <property type="entry name" value="Nucleoside_phosphorylase_sf"/>
</dbReference>
<evidence type="ECO:0000313" key="6">
    <source>
        <dbReference type="Proteomes" id="UP000452235"/>
    </source>
</evidence>
<dbReference type="Gene3D" id="3.40.50.1580">
    <property type="entry name" value="Nucleoside phosphorylase domain"/>
    <property type="match status" value="1"/>
</dbReference>
<feature type="domain" description="Nucleoside phosphorylase" evidence="2">
    <location>
        <begin position="57"/>
        <end position="308"/>
    </location>
</feature>
<accession>A0A5M3Z979</accession>
<keyword evidence="6" id="KW-1185">Reference proteome</keyword>
<dbReference type="PANTHER" id="PTHR46082">
    <property type="entry name" value="ATP/GTP-BINDING PROTEIN-RELATED"/>
    <property type="match status" value="1"/>
</dbReference>
<dbReference type="InterPro" id="IPR056884">
    <property type="entry name" value="NPHP3-like_N"/>
</dbReference>
<feature type="domain" description="GPI inositol-deacylase winged helix" evidence="3">
    <location>
        <begin position="651"/>
        <end position="729"/>
    </location>
</feature>
<dbReference type="InterPro" id="IPR054471">
    <property type="entry name" value="GPIID_WHD"/>
</dbReference>
<evidence type="ECO:0000259" key="2">
    <source>
        <dbReference type="Pfam" id="PF01048"/>
    </source>
</evidence>
<gene>
    <name evidence="5" type="ORF">ATEIFO6365_0008006400</name>
</gene>
<organism evidence="5 6">
    <name type="scientific">Aspergillus terreus</name>
    <dbReference type="NCBI Taxonomy" id="33178"/>
    <lineage>
        <taxon>Eukaryota</taxon>
        <taxon>Fungi</taxon>
        <taxon>Dikarya</taxon>
        <taxon>Ascomycota</taxon>
        <taxon>Pezizomycotina</taxon>
        <taxon>Eurotiomycetes</taxon>
        <taxon>Eurotiomycetidae</taxon>
        <taxon>Eurotiales</taxon>
        <taxon>Aspergillaceae</taxon>
        <taxon>Aspergillus</taxon>
        <taxon>Aspergillus subgen. Circumdati</taxon>
    </lineage>
</organism>
<dbReference type="AlphaFoldDB" id="A0A5M3Z979"/>
<evidence type="ECO:0000256" key="1">
    <source>
        <dbReference type="ARBA" id="ARBA00022737"/>
    </source>
</evidence>
<dbReference type="VEuPathDB" id="FungiDB:ATEG_03496"/>
<dbReference type="SUPFAM" id="SSF53167">
    <property type="entry name" value="Purine and uridine phosphorylases"/>
    <property type="match status" value="1"/>
</dbReference>
<dbReference type="Pfam" id="PF12796">
    <property type="entry name" value="Ank_2"/>
    <property type="match status" value="1"/>
</dbReference>